<evidence type="ECO:0000313" key="3">
    <source>
        <dbReference type="EMBL" id="MYM92713.1"/>
    </source>
</evidence>
<gene>
    <name evidence="3" type="primary">traV</name>
    <name evidence="3" type="ORF">GTP90_02425</name>
</gene>
<dbReference type="AlphaFoldDB" id="A0A845GDL1"/>
<feature type="compositionally biased region" description="Basic and acidic residues" evidence="1">
    <location>
        <begin position="54"/>
        <end position="74"/>
    </location>
</feature>
<keyword evidence="2" id="KW-0732">Signal</keyword>
<name>A0A845GDL1_9BURK</name>
<dbReference type="RefSeq" id="WP_161081971.1">
    <property type="nucleotide sequence ID" value="NZ_WWCX01000001.1"/>
</dbReference>
<feature type="chain" id="PRO_5032336463" evidence="2">
    <location>
        <begin position="21"/>
        <end position="177"/>
    </location>
</feature>
<feature type="region of interest" description="Disordered" evidence="1">
    <location>
        <begin position="54"/>
        <end position="77"/>
    </location>
</feature>
<reference evidence="3" key="1">
    <citation type="submission" date="2019-12" db="EMBL/GenBank/DDBJ databases">
        <title>Novel species isolated from a subtropical stream in China.</title>
        <authorList>
            <person name="Lu H."/>
        </authorList>
    </citation>
    <scope>NUCLEOTIDE SEQUENCE [LARGE SCALE GENOMIC DNA]</scope>
    <source>
        <strain evidence="3">FT81W</strain>
    </source>
</reference>
<dbReference type="NCBIfam" id="TIGR02747">
    <property type="entry name" value="TraV"/>
    <property type="match status" value="1"/>
</dbReference>
<sequence>MRTHFAAVLALFAVATLSGCGSLFGVGGQEFGCKGLPEGTQCMSAKEVYAATEHADRVTNRHKGSDKDNLEHAEGAAGAGGAGEVVAPFHADPVPSLDRPIPIRTQARLMRIWIAPWDDTESDLHASEFVFTEIVERKWNIGEMQIMTGAGVLNPLAGSSKDGKASLKSPLAESVKK</sequence>
<dbReference type="EMBL" id="WWCX01000001">
    <property type="protein sequence ID" value="MYM92713.1"/>
    <property type="molecule type" value="Genomic_DNA"/>
</dbReference>
<keyword evidence="3" id="KW-0449">Lipoprotein</keyword>
<evidence type="ECO:0000313" key="4">
    <source>
        <dbReference type="Proteomes" id="UP000447355"/>
    </source>
</evidence>
<evidence type="ECO:0000256" key="1">
    <source>
        <dbReference type="SAM" id="MobiDB-lite"/>
    </source>
</evidence>
<organism evidence="3 4">
    <name type="scientific">Duganella vulcania</name>
    <dbReference type="NCBI Taxonomy" id="2692166"/>
    <lineage>
        <taxon>Bacteria</taxon>
        <taxon>Pseudomonadati</taxon>
        <taxon>Pseudomonadota</taxon>
        <taxon>Betaproteobacteria</taxon>
        <taxon>Burkholderiales</taxon>
        <taxon>Oxalobacteraceae</taxon>
        <taxon>Telluria group</taxon>
        <taxon>Duganella</taxon>
    </lineage>
</organism>
<dbReference type="PROSITE" id="PS51257">
    <property type="entry name" value="PROKAR_LIPOPROTEIN"/>
    <property type="match status" value="1"/>
</dbReference>
<proteinExistence type="predicted"/>
<feature type="region of interest" description="Disordered" evidence="1">
    <location>
        <begin position="158"/>
        <end position="177"/>
    </location>
</feature>
<dbReference type="Proteomes" id="UP000447355">
    <property type="component" value="Unassembled WGS sequence"/>
</dbReference>
<accession>A0A845GDL1</accession>
<comment type="caution">
    <text evidence="3">The sequence shown here is derived from an EMBL/GenBank/DDBJ whole genome shotgun (WGS) entry which is preliminary data.</text>
</comment>
<feature type="signal peptide" evidence="2">
    <location>
        <begin position="1"/>
        <end position="20"/>
    </location>
</feature>
<evidence type="ECO:0000256" key="2">
    <source>
        <dbReference type="SAM" id="SignalP"/>
    </source>
</evidence>
<protein>
    <submittedName>
        <fullName evidence="3">Type IV conjugative transfer system lipoprotein TraV</fullName>
    </submittedName>
</protein>
<dbReference type="Pfam" id="PF09676">
    <property type="entry name" value="TraV"/>
    <property type="match status" value="1"/>
</dbReference>
<dbReference type="InterPro" id="IPR014118">
    <property type="entry name" value="T4SS_TraV"/>
</dbReference>